<comment type="caution">
    <text evidence="2">The sequence shown here is derived from an EMBL/GenBank/DDBJ whole genome shotgun (WGS) entry which is preliminary data.</text>
</comment>
<organism evidence="2 3">
    <name type="scientific">Cladophialophora psammophila CBS 110553</name>
    <dbReference type="NCBI Taxonomy" id="1182543"/>
    <lineage>
        <taxon>Eukaryota</taxon>
        <taxon>Fungi</taxon>
        <taxon>Dikarya</taxon>
        <taxon>Ascomycota</taxon>
        <taxon>Pezizomycotina</taxon>
        <taxon>Eurotiomycetes</taxon>
        <taxon>Chaetothyriomycetidae</taxon>
        <taxon>Chaetothyriales</taxon>
        <taxon>Herpotrichiellaceae</taxon>
        <taxon>Cladophialophora</taxon>
    </lineage>
</organism>
<evidence type="ECO:0000256" key="1">
    <source>
        <dbReference type="SAM" id="MobiDB-lite"/>
    </source>
</evidence>
<dbReference type="HOGENOM" id="CLU_1447543_0_0_1"/>
<dbReference type="Proteomes" id="UP000019471">
    <property type="component" value="Unassembled WGS sequence"/>
</dbReference>
<evidence type="ECO:0000313" key="3">
    <source>
        <dbReference type="Proteomes" id="UP000019471"/>
    </source>
</evidence>
<dbReference type="EMBL" id="AMGX01000017">
    <property type="protein sequence ID" value="EXJ67081.1"/>
    <property type="molecule type" value="Genomic_DNA"/>
</dbReference>
<dbReference type="RefSeq" id="XP_007748496.1">
    <property type="nucleotide sequence ID" value="XM_007750306.1"/>
</dbReference>
<protein>
    <submittedName>
        <fullName evidence="2">Uncharacterized protein</fullName>
    </submittedName>
</protein>
<feature type="compositionally biased region" description="Basic and acidic residues" evidence="1">
    <location>
        <begin position="26"/>
        <end position="37"/>
    </location>
</feature>
<keyword evidence="3" id="KW-1185">Reference proteome</keyword>
<dbReference type="OrthoDB" id="10447659at2759"/>
<sequence length="187" mass="21694">MARDRQLRELQDRQFGRADTNMNQNEHGRGDRAEDRNRKRAPSRSPTTTPFEKKRRVTTSSAPATFKTLRRLQRQYRLMISIKQLTGLCAYLSVALDHGYPLSDQAYDLFVTSHSTFSEEQATSPSLQRVSYHTWLIQRQPQAIGLHQVITREILGAIAEENPYTFNMIDRRLNKLMNTVDLNRDSV</sequence>
<dbReference type="GeneID" id="19194423"/>
<proteinExistence type="predicted"/>
<feature type="compositionally biased region" description="Basic and acidic residues" evidence="1">
    <location>
        <begin position="1"/>
        <end position="16"/>
    </location>
</feature>
<gene>
    <name evidence="2" type="ORF">A1O5_09727</name>
</gene>
<dbReference type="AlphaFoldDB" id="W9WQY5"/>
<evidence type="ECO:0000313" key="2">
    <source>
        <dbReference type="EMBL" id="EXJ67081.1"/>
    </source>
</evidence>
<feature type="region of interest" description="Disordered" evidence="1">
    <location>
        <begin position="1"/>
        <end position="63"/>
    </location>
</feature>
<reference evidence="2 3" key="1">
    <citation type="submission" date="2013-03" db="EMBL/GenBank/DDBJ databases">
        <title>The Genome Sequence of Cladophialophora psammophila CBS 110553.</title>
        <authorList>
            <consortium name="The Broad Institute Genomics Platform"/>
            <person name="Cuomo C."/>
            <person name="de Hoog S."/>
            <person name="Gorbushina A."/>
            <person name="Walker B."/>
            <person name="Young S.K."/>
            <person name="Zeng Q."/>
            <person name="Gargeya S."/>
            <person name="Fitzgerald M."/>
            <person name="Haas B."/>
            <person name="Abouelleil A."/>
            <person name="Allen A.W."/>
            <person name="Alvarado L."/>
            <person name="Arachchi H.M."/>
            <person name="Berlin A.M."/>
            <person name="Chapman S.B."/>
            <person name="Gainer-Dewar J."/>
            <person name="Goldberg J."/>
            <person name="Griggs A."/>
            <person name="Gujja S."/>
            <person name="Hansen M."/>
            <person name="Howarth C."/>
            <person name="Imamovic A."/>
            <person name="Ireland A."/>
            <person name="Larimer J."/>
            <person name="McCowan C."/>
            <person name="Murphy C."/>
            <person name="Pearson M."/>
            <person name="Poon T.W."/>
            <person name="Priest M."/>
            <person name="Roberts A."/>
            <person name="Saif S."/>
            <person name="Shea T."/>
            <person name="Sisk P."/>
            <person name="Sykes S."/>
            <person name="Wortman J."/>
            <person name="Nusbaum C."/>
            <person name="Birren B."/>
        </authorList>
    </citation>
    <scope>NUCLEOTIDE SEQUENCE [LARGE SCALE GENOMIC DNA]</scope>
    <source>
        <strain evidence="2 3">CBS 110553</strain>
    </source>
</reference>
<accession>W9WQY5</accession>
<name>W9WQY5_9EURO</name>